<dbReference type="EMBL" id="JAUTXU010000058">
    <property type="protein sequence ID" value="KAK3714042.1"/>
    <property type="molecule type" value="Genomic_DNA"/>
</dbReference>
<gene>
    <name evidence="1" type="ORF">LTR37_008071</name>
</gene>
<sequence length="510" mass="56698">MKGMMKVVKRELKELKKTACIGCWIRTCYSTHKPKVANKFCLRKQTSSKGSSKGPANQLVRPEMGSTTGPQLERPMSTPPAILDSIRITEDSTLMEETPRPADALAKADEGEIAFTPGPSQIILADGGDKRYIALLPDVRLAEQLRKAVSENERLRAAEVQTAQQLDDLNRDFDNLGHEASHLEVQIAEVSSSVSKADPTEVERLNCELVKLQGTRTKIDEQRQAADRALNEKWRDHSQDVGVLLCLLGGVFAESGLIQTETGDSPEVDAIATAVAVENPGSRSRYDSDGEYEPRREPSMSELKATDASNEQLEVADKERQADRLRYNYRMQRGRLHAMEMQLEERGEIFDQEALELDRKVATGESAETQVEFDHRMLRLTQAFTQDIAEAEADFEEAQNAAVAAGVQIPEAESGFVDDVNDGYGLSCEDSMKAGVNLDRLTRWLEALPGIDPLFETDGTSRDRSSSLAEGVEVDDWDARTVDICDSWSVMEIGHARKRIDRWRRACGLP</sequence>
<evidence type="ECO:0000313" key="1">
    <source>
        <dbReference type="EMBL" id="KAK3714042.1"/>
    </source>
</evidence>
<proteinExistence type="predicted"/>
<reference evidence="1" key="1">
    <citation type="submission" date="2023-07" db="EMBL/GenBank/DDBJ databases">
        <title>Black Yeasts Isolated from many extreme environments.</title>
        <authorList>
            <person name="Coleine C."/>
            <person name="Stajich J.E."/>
            <person name="Selbmann L."/>
        </authorList>
    </citation>
    <scope>NUCLEOTIDE SEQUENCE</scope>
    <source>
        <strain evidence="1">CCFEE 5714</strain>
    </source>
</reference>
<accession>A0ACC3NBN9</accession>
<evidence type="ECO:0000313" key="2">
    <source>
        <dbReference type="Proteomes" id="UP001281147"/>
    </source>
</evidence>
<keyword evidence="2" id="KW-1185">Reference proteome</keyword>
<protein>
    <submittedName>
        <fullName evidence="1">Uncharacterized protein</fullName>
    </submittedName>
</protein>
<dbReference type="Proteomes" id="UP001281147">
    <property type="component" value="Unassembled WGS sequence"/>
</dbReference>
<name>A0ACC3NBN9_9PEZI</name>
<organism evidence="1 2">
    <name type="scientific">Vermiconidia calcicola</name>
    <dbReference type="NCBI Taxonomy" id="1690605"/>
    <lineage>
        <taxon>Eukaryota</taxon>
        <taxon>Fungi</taxon>
        <taxon>Dikarya</taxon>
        <taxon>Ascomycota</taxon>
        <taxon>Pezizomycotina</taxon>
        <taxon>Dothideomycetes</taxon>
        <taxon>Dothideomycetidae</taxon>
        <taxon>Mycosphaerellales</taxon>
        <taxon>Extremaceae</taxon>
        <taxon>Vermiconidia</taxon>
    </lineage>
</organism>
<comment type="caution">
    <text evidence="1">The sequence shown here is derived from an EMBL/GenBank/DDBJ whole genome shotgun (WGS) entry which is preliminary data.</text>
</comment>